<sequence>MNTSLTSSSSDGEEETFMSISSILATIETSGSLRWLRKNSRHLVPIFCVVGILGNSMALILISTFVLLNVPSYIMRIIQAVAAPSSHLFHFIHFLTYLTYYLHHAVLFYMYIFWSPQMKKQLKPTALQLLECYCFKPVPEFGHRSGSTQEIL</sequence>
<keyword evidence="3" id="KW-1185">Reference proteome</keyword>
<evidence type="ECO:0000313" key="3">
    <source>
        <dbReference type="Proteomes" id="UP000005237"/>
    </source>
</evidence>
<evidence type="ECO:0000256" key="1">
    <source>
        <dbReference type="SAM" id="Phobius"/>
    </source>
</evidence>
<proteinExistence type="predicted"/>
<organism evidence="2 3">
    <name type="scientific">Caenorhabditis japonica</name>
    <dbReference type="NCBI Taxonomy" id="281687"/>
    <lineage>
        <taxon>Eukaryota</taxon>
        <taxon>Metazoa</taxon>
        <taxon>Ecdysozoa</taxon>
        <taxon>Nematoda</taxon>
        <taxon>Chromadorea</taxon>
        <taxon>Rhabditida</taxon>
        <taxon>Rhabditina</taxon>
        <taxon>Rhabditomorpha</taxon>
        <taxon>Rhabditoidea</taxon>
        <taxon>Rhabditidae</taxon>
        <taxon>Peloderinae</taxon>
        <taxon>Caenorhabditis</taxon>
    </lineage>
</organism>
<dbReference type="Gene3D" id="1.20.1070.10">
    <property type="entry name" value="Rhodopsin 7-helix transmembrane proteins"/>
    <property type="match status" value="1"/>
</dbReference>
<keyword evidence="1" id="KW-0812">Transmembrane</keyword>
<evidence type="ECO:0000313" key="2">
    <source>
        <dbReference type="EnsemblMetazoa" id="CJA40991.1"/>
    </source>
</evidence>
<dbReference type="Proteomes" id="UP000005237">
    <property type="component" value="Unassembled WGS sequence"/>
</dbReference>
<feature type="transmembrane region" description="Helical" evidence="1">
    <location>
        <begin position="88"/>
        <end position="114"/>
    </location>
</feature>
<reference evidence="3" key="1">
    <citation type="submission" date="2010-08" db="EMBL/GenBank/DDBJ databases">
        <authorList>
            <consortium name="Caenorhabditis japonica Sequencing Consortium"/>
            <person name="Wilson R.K."/>
        </authorList>
    </citation>
    <scope>NUCLEOTIDE SEQUENCE [LARGE SCALE GENOMIC DNA]</scope>
    <source>
        <strain evidence="3">DF5081</strain>
    </source>
</reference>
<dbReference type="AlphaFoldDB" id="A0A8R1ISR6"/>
<name>A0A8R1ISR6_CAEJA</name>
<protein>
    <submittedName>
        <fullName evidence="2">Uncharacterized protein</fullName>
    </submittedName>
</protein>
<dbReference type="EnsemblMetazoa" id="CJA40991.1">
    <property type="protein sequence ID" value="CJA40991.1"/>
    <property type="gene ID" value="WBGene00216839"/>
</dbReference>
<keyword evidence="1" id="KW-0472">Membrane</keyword>
<reference evidence="2" key="2">
    <citation type="submission" date="2022-06" db="UniProtKB">
        <authorList>
            <consortium name="EnsemblMetazoa"/>
        </authorList>
    </citation>
    <scope>IDENTIFICATION</scope>
    <source>
        <strain evidence="2">DF5081</strain>
    </source>
</reference>
<keyword evidence="1" id="KW-1133">Transmembrane helix</keyword>
<accession>A0A8R1ISR6</accession>
<feature type="transmembrane region" description="Helical" evidence="1">
    <location>
        <begin position="43"/>
        <end position="68"/>
    </location>
</feature>